<evidence type="ECO:0000256" key="3">
    <source>
        <dbReference type="ARBA" id="ARBA00022917"/>
    </source>
</evidence>
<reference evidence="7 8" key="1">
    <citation type="submission" date="2024-01" db="EMBL/GenBank/DDBJ databases">
        <title>The complete chloroplast genome sequence of Lithospermum erythrorhizon: insights into the phylogenetic relationship among Boraginaceae species and the maternal lineages of purple gromwells.</title>
        <authorList>
            <person name="Okada T."/>
            <person name="Watanabe K."/>
        </authorList>
    </citation>
    <scope>NUCLEOTIDE SEQUENCE [LARGE SCALE GENOMIC DNA]</scope>
</reference>
<evidence type="ECO:0000313" key="7">
    <source>
        <dbReference type="EMBL" id="GAA0187279.1"/>
    </source>
</evidence>
<gene>
    <name evidence="7" type="ORF">LIER_34567</name>
</gene>
<dbReference type="SUPFAM" id="SSF54364">
    <property type="entry name" value="Translation initiation factor IF3, N-terminal domain"/>
    <property type="match status" value="1"/>
</dbReference>
<proteinExistence type="inferred from homology"/>
<dbReference type="EMBL" id="BAABME010014560">
    <property type="protein sequence ID" value="GAA0187279.1"/>
    <property type="molecule type" value="Genomic_DNA"/>
</dbReference>
<feature type="region of interest" description="Disordered" evidence="4">
    <location>
        <begin position="228"/>
        <end position="254"/>
    </location>
</feature>
<dbReference type="InterPro" id="IPR001288">
    <property type="entry name" value="Translation_initiation_fac_3"/>
</dbReference>
<dbReference type="Gene3D" id="3.30.110.10">
    <property type="entry name" value="Translation initiation factor 3 (IF-3), C-terminal domain"/>
    <property type="match status" value="1"/>
</dbReference>
<feature type="compositionally biased region" description="Polar residues" evidence="4">
    <location>
        <begin position="320"/>
        <end position="344"/>
    </location>
</feature>
<dbReference type="InterPro" id="IPR019815">
    <property type="entry name" value="Translation_initiation_fac_3_C"/>
</dbReference>
<protein>
    <submittedName>
        <fullName evidence="7">Translation initiation factor</fullName>
    </submittedName>
</protein>
<feature type="domain" description="Translation initiation factor 3 C-terminal" evidence="5">
    <location>
        <begin position="142"/>
        <end position="217"/>
    </location>
</feature>
<comment type="caution">
    <text evidence="7">The sequence shown here is derived from an EMBL/GenBank/DDBJ whole genome shotgun (WGS) entry which is preliminary data.</text>
</comment>
<evidence type="ECO:0000256" key="2">
    <source>
        <dbReference type="ARBA" id="ARBA00022540"/>
    </source>
</evidence>
<dbReference type="SUPFAM" id="SSF55200">
    <property type="entry name" value="Translation initiation factor IF3, C-terminal domain"/>
    <property type="match status" value="1"/>
</dbReference>
<name>A0AAV3S376_LITER</name>
<comment type="similarity">
    <text evidence="1">Belongs to the IF-3 family.</text>
</comment>
<dbReference type="GO" id="GO:0043022">
    <property type="term" value="F:ribosome binding"/>
    <property type="evidence" value="ECO:0007669"/>
    <property type="project" value="TreeGrafter"/>
</dbReference>
<dbReference type="NCBIfam" id="TIGR00168">
    <property type="entry name" value="infC"/>
    <property type="match status" value="1"/>
</dbReference>
<evidence type="ECO:0000256" key="1">
    <source>
        <dbReference type="ARBA" id="ARBA00005439"/>
    </source>
</evidence>
<dbReference type="InterPro" id="IPR036788">
    <property type="entry name" value="T_IF-3_C_sf"/>
</dbReference>
<feature type="region of interest" description="Disordered" evidence="4">
    <location>
        <begin position="280"/>
        <end position="405"/>
    </location>
</feature>
<dbReference type="GO" id="GO:0003743">
    <property type="term" value="F:translation initiation factor activity"/>
    <property type="evidence" value="ECO:0007669"/>
    <property type="project" value="UniProtKB-KW"/>
</dbReference>
<dbReference type="GO" id="GO:0005737">
    <property type="term" value="C:cytoplasm"/>
    <property type="evidence" value="ECO:0007669"/>
    <property type="project" value="UniProtKB-ARBA"/>
</dbReference>
<dbReference type="PANTHER" id="PTHR10938:SF4">
    <property type="entry name" value="TRANSLATION INITIATION FACTOR IF3-1, MITOCHONDRIAL"/>
    <property type="match status" value="1"/>
</dbReference>
<dbReference type="Proteomes" id="UP001454036">
    <property type="component" value="Unassembled WGS sequence"/>
</dbReference>
<sequence length="405" mass="45703">MVFWNGLRQAKLINIIFRKGNYIHTNSSYHKQPCLAAASQFHVRFFAAPVQVKKKEDNRPKMNHNITAPIIRIVSDQGHDVVSRLEALERAKRLDLDLVEVDRKSDPPVCKLMDYNKERYKQQIKVKERAKSVKANLKKGTLKEIRFTGQITPNDIQMKADSARRLLEEGYRVKCLVTRKKKENDLGECLSRLLSLIEDITVVDFGPNVEADQAYCVFRHVKLGAPKRSGKKASKVVGPSSESTQLGKDADESESFIEYDDVSESDKDIHKMATVPANRYFQPTSHIPSIDSAGRPASPPTTENRYKRDSRYINAPVRPINNNGTMIEPSPTEQGRQSQFNLASPHNREAQHSGLVNPNISRQNSPASNYGNVSAPHSASTHEQNPPGQVNRYKKVGACDRTRHR</sequence>
<evidence type="ECO:0000313" key="8">
    <source>
        <dbReference type="Proteomes" id="UP001454036"/>
    </source>
</evidence>
<dbReference type="Pfam" id="PF05198">
    <property type="entry name" value="IF3_N"/>
    <property type="match status" value="1"/>
</dbReference>
<evidence type="ECO:0000256" key="4">
    <source>
        <dbReference type="SAM" id="MobiDB-lite"/>
    </source>
</evidence>
<dbReference type="PANTHER" id="PTHR10938">
    <property type="entry name" value="TRANSLATION INITIATION FACTOR IF-3"/>
    <property type="match status" value="1"/>
</dbReference>
<keyword evidence="8" id="KW-1185">Reference proteome</keyword>
<evidence type="ECO:0000259" key="5">
    <source>
        <dbReference type="Pfam" id="PF00707"/>
    </source>
</evidence>
<keyword evidence="2 7" id="KW-0396">Initiation factor</keyword>
<organism evidence="7 8">
    <name type="scientific">Lithospermum erythrorhizon</name>
    <name type="common">Purple gromwell</name>
    <name type="synonym">Lithospermum officinale var. erythrorhizon</name>
    <dbReference type="NCBI Taxonomy" id="34254"/>
    <lineage>
        <taxon>Eukaryota</taxon>
        <taxon>Viridiplantae</taxon>
        <taxon>Streptophyta</taxon>
        <taxon>Embryophyta</taxon>
        <taxon>Tracheophyta</taxon>
        <taxon>Spermatophyta</taxon>
        <taxon>Magnoliopsida</taxon>
        <taxon>eudicotyledons</taxon>
        <taxon>Gunneridae</taxon>
        <taxon>Pentapetalae</taxon>
        <taxon>asterids</taxon>
        <taxon>lamiids</taxon>
        <taxon>Boraginales</taxon>
        <taxon>Boraginaceae</taxon>
        <taxon>Boraginoideae</taxon>
        <taxon>Lithospermeae</taxon>
        <taxon>Lithospermum</taxon>
    </lineage>
</organism>
<dbReference type="InterPro" id="IPR036787">
    <property type="entry name" value="T_IF-3_N_sf"/>
</dbReference>
<dbReference type="Gene3D" id="3.10.20.80">
    <property type="entry name" value="Translation initiation factor 3 (IF-3), N-terminal domain"/>
    <property type="match status" value="1"/>
</dbReference>
<dbReference type="AlphaFoldDB" id="A0AAV3S376"/>
<evidence type="ECO:0000259" key="6">
    <source>
        <dbReference type="Pfam" id="PF05198"/>
    </source>
</evidence>
<feature type="domain" description="Translation initiation factor 3 N-terminal" evidence="6">
    <location>
        <begin position="62"/>
        <end position="128"/>
    </location>
</feature>
<dbReference type="Pfam" id="PF00707">
    <property type="entry name" value="IF3_C"/>
    <property type="match status" value="1"/>
</dbReference>
<dbReference type="InterPro" id="IPR019814">
    <property type="entry name" value="Translation_initiation_fac_3_N"/>
</dbReference>
<accession>A0AAV3S376</accession>
<dbReference type="GO" id="GO:0032790">
    <property type="term" value="P:ribosome disassembly"/>
    <property type="evidence" value="ECO:0007669"/>
    <property type="project" value="TreeGrafter"/>
</dbReference>
<keyword evidence="3" id="KW-0648">Protein biosynthesis</keyword>
<feature type="compositionally biased region" description="Polar residues" evidence="4">
    <location>
        <begin position="354"/>
        <end position="388"/>
    </location>
</feature>